<reference evidence="1 2" key="1">
    <citation type="journal article" date="2018" name="Sci. Rep.">
        <title>Comparative analysis of the Pocillopora damicornis genome highlights role of immune system in coral evolution.</title>
        <authorList>
            <person name="Cunning R."/>
            <person name="Bay R.A."/>
            <person name="Gillette P."/>
            <person name="Baker A.C."/>
            <person name="Traylor-Knowles N."/>
        </authorList>
    </citation>
    <scope>NUCLEOTIDE SEQUENCE [LARGE SCALE GENOMIC DNA]</scope>
    <source>
        <strain evidence="1">RSMAS</strain>
        <tissue evidence="1">Whole animal</tissue>
    </source>
</reference>
<protein>
    <submittedName>
        <fullName evidence="1">Uncharacterized protein</fullName>
    </submittedName>
</protein>
<evidence type="ECO:0000313" key="1">
    <source>
        <dbReference type="EMBL" id="RMX48896.1"/>
    </source>
</evidence>
<name>A0A3M6U5M3_POCDA</name>
<organism evidence="1 2">
    <name type="scientific">Pocillopora damicornis</name>
    <name type="common">Cauliflower coral</name>
    <name type="synonym">Millepora damicornis</name>
    <dbReference type="NCBI Taxonomy" id="46731"/>
    <lineage>
        <taxon>Eukaryota</taxon>
        <taxon>Metazoa</taxon>
        <taxon>Cnidaria</taxon>
        <taxon>Anthozoa</taxon>
        <taxon>Hexacorallia</taxon>
        <taxon>Scleractinia</taxon>
        <taxon>Astrocoeniina</taxon>
        <taxon>Pocilloporidae</taxon>
        <taxon>Pocillopora</taxon>
    </lineage>
</organism>
<keyword evidence="2" id="KW-1185">Reference proteome</keyword>
<comment type="caution">
    <text evidence="1">The sequence shown here is derived from an EMBL/GenBank/DDBJ whole genome shotgun (WGS) entry which is preliminary data.</text>
</comment>
<gene>
    <name evidence="1" type="ORF">pdam_00013018</name>
</gene>
<dbReference type="Proteomes" id="UP000275408">
    <property type="component" value="Unassembled WGS sequence"/>
</dbReference>
<dbReference type="AlphaFoldDB" id="A0A3M6U5M3"/>
<sequence>METRDIWEEVFRRFGKKNSTMNVTDFFAGDRFALFIDLSSTRDNDLHGSGSRLLAIKRRAWGSGNVKYHIFILSDAQLNIINCELEKEQIKSHQDFFARRNNIDADPVE</sequence>
<evidence type="ECO:0000313" key="2">
    <source>
        <dbReference type="Proteomes" id="UP000275408"/>
    </source>
</evidence>
<proteinExistence type="predicted"/>
<accession>A0A3M6U5M3</accession>
<dbReference type="EMBL" id="RCHS01002224">
    <property type="protein sequence ID" value="RMX48896.1"/>
    <property type="molecule type" value="Genomic_DNA"/>
</dbReference>